<dbReference type="InParanoid" id="A0A1J7IIQ4"/>
<feature type="region of interest" description="Disordered" evidence="4">
    <location>
        <begin position="1"/>
        <end position="20"/>
    </location>
</feature>
<gene>
    <name evidence="5" type="ORF">CONLIGDRAFT_599291</name>
</gene>
<reference evidence="5 6" key="1">
    <citation type="submission" date="2016-10" db="EMBL/GenBank/DDBJ databases">
        <title>Draft genome sequence of Coniochaeta ligniaria NRRL30616, a lignocellulolytic fungus for bioabatement of inhibitors in plant biomass hydrolysates.</title>
        <authorList>
            <consortium name="DOE Joint Genome Institute"/>
            <person name="Jimenez D.J."/>
            <person name="Hector R.E."/>
            <person name="Riley R."/>
            <person name="Sun H."/>
            <person name="Grigoriev I.V."/>
            <person name="Van Elsas J.D."/>
            <person name="Nichols N.N."/>
        </authorList>
    </citation>
    <scope>NUCLEOTIDE SEQUENCE [LARGE SCALE GENOMIC DNA]</scope>
    <source>
        <strain evidence="5 6">NRRL 30616</strain>
    </source>
</reference>
<keyword evidence="6" id="KW-1185">Reference proteome</keyword>
<organism evidence="5 6">
    <name type="scientific">Coniochaeta ligniaria NRRL 30616</name>
    <dbReference type="NCBI Taxonomy" id="1408157"/>
    <lineage>
        <taxon>Eukaryota</taxon>
        <taxon>Fungi</taxon>
        <taxon>Dikarya</taxon>
        <taxon>Ascomycota</taxon>
        <taxon>Pezizomycotina</taxon>
        <taxon>Sordariomycetes</taxon>
        <taxon>Sordariomycetidae</taxon>
        <taxon>Coniochaetales</taxon>
        <taxon>Coniochaetaceae</taxon>
        <taxon>Coniochaeta</taxon>
    </lineage>
</organism>
<keyword evidence="3" id="KW-0560">Oxidoreductase</keyword>
<dbReference type="PANTHER" id="PTHR43180:SF66">
    <property type="entry name" value="SHORT-CHAIN DEHYDROGENASE_REDUCTASE FAMILY PROTEIN"/>
    <property type="match status" value="1"/>
</dbReference>
<dbReference type="Gene3D" id="3.40.50.720">
    <property type="entry name" value="NAD(P)-binding Rossmann-like Domain"/>
    <property type="match status" value="1"/>
</dbReference>
<comment type="similarity">
    <text evidence="1">Belongs to the short-chain dehydrogenases/reductases (SDR) family.</text>
</comment>
<dbReference type="InterPro" id="IPR020904">
    <property type="entry name" value="Sc_DH/Rdtase_CS"/>
</dbReference>
<evidence type="ECO:0000313" key="5">
    <source>
        <dbReference type="EMBL" id="OIW27163.1"/>
    </source>
</evidence>
<accession>A0A1J7IIQ4</accession>
<dbReference type="AlphaFoldDB" id="A0A1J7IIQ4"/>
<dbReference type="GO" id="GO:0016491">
    <property type="term" value="F:oxidoreductase activity"/>
    <property type="evidence" value="ECO:0007669"/>
    <property type="project" value="UniProtKB-KW"/>
</dbReference>
<protein>
    <submittedName>
        <fullName evidence="5">NAD(P)-binding protein</fullName>
    </submittedName>
</protein>
<evidence type="ECO:0000256" key="4">
    <source>
        <dbReference type="SAM" id="MobiDB-lite"/>
    </source>
</evidence>
<dbReference type="InterPro" id="IPR036291">
    <property type="entry name" value="NAD(P)-bd_dom_sf"/>
</dbReference>
<dbReference type="SUPFAM" id="SSF51735">
    <property type="entry name" value="NAD(P)-binding Rossmann-fold domains"/>
    <property type="match status" value="1"/>
</dbReference>
<sequence>MSDQASRRLNAIGNQLSGKPAGDTFEGLPLIRTVGPDASQPRVKDKVVIITGANSPLGIGRASAHQFASHGAKAVYICDFDASHLETHKREITALYPSVDVHTRQFDAADESAVKAVVDEAVAKYGRLDVFFANAGIVGPHKVLSDVTDEEFMNVLRVNTLSTFLATKHASAAMLKTSPSKPNASGSIILTASVAGLRSNAGSTPYSASKAAVVSLAQTAAFQLAGTNIRVNALCPGLIETGMTAVVFEAARARGTEKKIGQLNPLKRGGVADEIARVALFLGSDDSSYVNGQAWAVDGGLSAGHPYVQGRMG</sequence>
<evidence type="ECO:0000313" key="6">
    <source>
        <dbReference type="Proteomes" id="UP000182658"/>
    </source>
</evidence>
<keyword evidence="2" id="KW-0521">NADP</keyword>
<evidence type="ECO:0000256" key="1">
    <source>
        <dbReference type="ARBA" id="ARBA00006484"/>
    </source>
</evidence>
<dbReference type="Pfam" id="PF13561">
    <property type="entry name" value="adh_short_C2"/>
    <property type="match status" value="1"/>
</dbReference>
<name>A0A1J7IIQ4_9PEZI</name>
<dbReference type="InterPro" id="IPR002347">
    <property type="entry name" value="SDR_fam"/>
</dbReference>
<dbReference type="Proteomes" id="UP000182658">
    <property type="component" value="Unassembled WGS sequence"/>
</dbReference>
<dbReference type="FunFam" id="3.40.50.720:FF:000084">
    <property type="entry name" value="Short-chain dehydrogenase reductase"/>
    <property type="match status" value="1"/>
</dbReference>
<dbReference type="PRINTS" id="PR00080">
    <property type="entry name" value="SDRFAMILY"/>
</dbReference>
<evidence type="ECO:0000256" key="3">
    <source>
        <dbReference type="ARBA" id="ARBA00023002"/>
    </source>
</evidence>
<dbReference type="PRINTS" id="PR00081">
    <property type="entry name" value="GDHRDH"/>
</dbReference>
<dbReference type="OrthoDB" id="4131217at2759"/>
<dbReference type="PANTHER" id="PTHR43180">
    <property type="entry name" value="3-OXOACYL-(ACYL-CARRIER-PROTEIN) REDUCTASE (AFU_ORTHOLOGUE AFUA_6G11210)"/>
    <property type="match status" value="1"/>
</dbReference>
<dbReference type="PROSITE" id="PS00061">
    <property type="entry name" value="ADH_SHORT"/>
    <property type="match status" value="1"/>
</dbReference>
<dbReference type="CDD" id="cd05233">
    <property type="entry name" value="SDR_c"/>
    <property type="match status" value="1"/>
</dbReference>
<dbReference type="STRING" id="1408157.A0A1J7IIQ4"/>
<dbReference type="EMBL" id="KV875099">
    <property type="protein sequence ID" value="OIW27163.1"/>
    <property type="molecule type" value="Genomic_DNA"/>
</dbReference>
<proteinExistence type="inferred from homology"/>
<evidence type="ECO:0000256" key="2">
    <source>
        <dbReference type="ARBA" id="ARBA00022857"/>
    </source>
</evidence>